<dbReference type="InterPro" id="IPR017888">
    <property type="entry name" value="CYC/TB1_R_domain"/>
</dbReference>
<dbReference type="Pfam" id="PF03634">
    <property type="entry name" value="TCP"/>
    <property type="match status" value="1"/>
</dbReference>
<name>A0A7N0U131_KALFE</name>
<keyword evidence="2" id="KW-0217">Developmental protein</keyword>
<keyword evidence="5" id="KW-0804">Transcription</keyword>
<evidence type="ECO:0000256" key="5">
    <source>
        <dbReference type="ARBA" id="ARBA00023163"/>
    </source>
</evidence>
<feature type="compositionally biased region" description="Low complexity" evidence="7">
    <location>
        <begin position="263"/>
        <end position="273"/>
    </location>
</feature>
<evidence type="ECO:0000256" key="1">
    <source>
        <dbReference type="ARBA" id="ARBA00004123"/>
    </source>
</evidence>
<feature type="compositionally biased region" description="Basic and acidic residues" evidence="7">
    <location>
        <begin position="276"/>
        <end position="303"/>
    </location>
</feature>
<dbReference type="PANTHER" id="PTHR31072">
    <property type="entry name" value="TRANSCRIPTION FACTOR TCP4-RELATED"/>
    <property type="match status" value="1"/>
</dbReference>
<keyword evidence="3" id="KW-0805">Transcription regulation</keyword>
<feature type="compositionally biased region" description="Polar residues" evidence="7">
    <location>
        <begin position="127"/>
        <end position="136"/>
    </location>
</feature>
<dbReference type="Gramene" id="Kaladp0048s0835.1.v1.1">
    <property type="protein sequence ID" value="Kaladp0048s0835.1.v1.1"/>
    <property type="gene ID" value="Kaladp0048s0835.v1.1"/>
</dbReference>
<evidence type="ECO:0000256" key="7">
    <source>
        <dbReference type="SAM" id="MobiDB-lite"/>
    </source>
</evidence>
<dbReference type="GO" id="GO:0043565">
    <property type="term" value="F:sequence-specific DNA binding"/>
    <property type="evidence" value="ECO:0007669"/>
    <property type="project" value="TreeGrafter"/>
</dbReference>
<dbReference type="PROSITE" id="PS51370">
    <property type="entry name" value="R"/>
    <property type="match status" value="1"/>
</dbReference>
<dbReference type="GO" id="GO:0003700">
    <property type="term" value="F:DNA-binding transcription factor activity"/>
    <property type="evidence" value="ECO:0007669"/>
    <property type="project" value="InterPro"/>
</dbReference>
<keyword evidence="6" id="KW-0539">Nucleus</keyword>
<keyword evidence="11" id="KW-1185">Reference proteome</keyword>
<evidence type="ECO:0000313" key="10">
    <source>
        <dbReference type="EnsemblPlants" id="Kaladp0048s0835.1.v1.1"/>
    </source>
</evidence>
<dbReference type="PANTHER" id="PTHR31072:SF93">
    <property type="entry name" value="TRANSCRIPTION FACTOR TCP24"/>
    <property type="match status" value="1"/>
</dbReference>
<feature type="region of interest" description="Disordered" evidence="7">
    <location>
        <begin position="117"/>
        <end position="142"/>
    </location>
</feature>
<evidence type="ECO:0000256" key="4">
    <source>
        <dbReference type="ARBA" id="ARBA00023125"/>
    </source>
</evidence>
<evidence type="ECO:0000259" key="8">
    <source>
        <dbReference type="PROSITE" id="PS51369"/>
    </source>
</evidence>
<dbReference type="AlphaFoldDB" id="A0A7N0U131"/>
<dbReference type="InterPro" id="IPR005333">
    <property type="entry name" value="Transcription_factor_TCP"/>
</dbReference>
<comment type="subcellular location">
    <subcellularLocation>
        <location evidence="1">Nucleus</location>
    </subcellularLocation>
</comment>
<accession>A0A7N0U131</accession>
<feature type="region of interest" description="Disordered" evidence="7">
    <location>
        <begin position="239"/>
        <end position="303"/>
    </location>
</feature>
<dbReference type="PROSITE" id="PS51369">
    <property type="entry name" value="TCP"/>
    <property type="match status" value="1"/>
</dbReference>
<feature type="domain" description="TCP" evidence="8">
    <location>
        <begin position="154"/>
        <end position="212"/>
    </location>
</feature>
<evidence type="ECO:0000256" key="2">
    <source>
        <dbReference type="ARBA" id="ARBA00022473"/>
    </source>
</evidence>
<protein>
    <submittedName>
        <fullName evidence="10">Uncharacterized protein</fullName>
    </submittedName>
</protein>
<organism evidence="10 11">
    <name type="scientific">Kalanchoe fedtschenkoi</name>
    <name type="common">Lavender scallops</name>
    <name type="synonym">South American air plant</name>
    <dbReference type="NCBI Taxonomy" id="63787"/>
    <lineage>
        <taxon>Eukaryota</taxon>
        <taxon>Viridiplantae</taxon>
        <taxon>Streptophyta</taxon>
        <taxon>Embryophyta</taxon>
        <taxon>Tracheophyta</taxon>
        <taxon>Spermatophyta</taxon>
        <taxon>Magnoliopsida</taxon>
        <taxon>eudicotyledons</taxon>
        <taxon>Gunneridae</taxon>
        <taxon>Pentapetalae</taxon>
        <taxon>Saxifragales</taxon>
        <taxon>Crassulaceae</taxon>
        <taxon>Kalanchoe</taxon>
    </lineage>
</organism>
<dbReference type="InterPro" id="IPR017887">
    <property type="entry name" value="TF_TCP_subgr"/>
</dbReference>
<dbReference type="Proteomes" id="UP000594263">
    <property type="component" value="Unplaced"/>
</dbReference>
<dbReference type="EnsemblPlants" id="Kaladp0048s0835.1.v1.1">
    <property type="protein sequence ID" value="Kaladp0048s0835.1.v1.1"/>
    <property type="gene ID" value="Kaladp0048s0835.v1.1"/>
</dbReference>
<feature type="domain" description="R" evidence="9">
    <location>
        <begin position="287"/>
        <end position="304"/>
    </location>
</feature>
<reference evidence="10" key="1">
    <citation type="submission" date="2021-01" db="UniProtKB">
        <authorList>
            <consortium name="EnsemblPlants"/>
        </authorList>
    </citation>
    <scope>IDENTIFICATION</scope>
</reference>
<evidence type="ECO:0000313" key="11">
    <source>
        <dbReference type="Proteomes" id="UP000594263"/>
    </source>
</evidence>
<evidence type="ECO:0000256" key="3">
    <source>
        <dbReference type="ARBA" id="ARBA00023015"/>
    </source>
</evidence>
<sequence length="405" mass="45942">MFPAPDGNNSSSSNSFIVPYPDQPFLYSKLFDDIHIDTEYRNPYSPFSFLDQFHAHSPFFNSSDHHEQQPLEIQDSPFVQHHEEQQPVETTYYQEFTMAATSNNSASTGGYCTTENFHGNGFPGEPTSGNSSTSASVGPVKQHDAVRKNGILLKKDRHSKINTAQGPRDRRMRLSLDIAQRFFGLQDMLGFDKASKTVEWLLSKSQSEINKVVRSKKSDANNVKSDSFGASEYCEEVSEVDNKDDLSQSGAMDINKENKKSSSKQGKNNGKVSVSSRKDGFNHHVTKESREKARARARERTKEKMMICNPQSQTKQQNNNVHNFSNMDQNMLTQVKKQDLLNPEQHTYSYVDQGHMMTDQDESLANMYTTYWNPSSATVFNHLQQQNNGTSQQLQVGDIQFYARP</sequence>
<keyword evidence="4" id="KW-0238">DNA-binding</keyword>
<evidence type="ECO:0000256" key="6">
    <source>
        <dbReference type="ARBA" id="ARBA00023242"/>
    </source>
</evidence>
<proteinExistence type="predicted"/>
<dbReference type="GO" id="GO:2000032">
    <property type="term" value="P:regulation of secondary shoot formation"/>
    <property type="evidence" value="ECO:0007669"/>
    <property type="project" value="TreeGrafter"/>
</dbReference>
<dbReference type="GO" id="GO:0005634">
    <property type="term" value="C:nucleus"/>
    <property type="evidence" value="ECO:0007669"/>
    <property type="project" value="UniProtKB-SubCell"/>
</dbReference>
<evidence type="ECO:0000259" key="9">
    <source>
        <dbReference type="PROSITE" id="PS51370"/>
    </source>
</evidence>